<evidence type="ECO:0000313" key="2">
    <source>
        <dbReference type="Proteomes" id="UP000233293"/>
    </source>
</evidence>
<evidence type="ECO:0000313" key="1">
    <source>
        <dbReference type="EMBL" id="PKU24907.1"/>
    </source>
</evidence>
<dbReference type="EMBL" id="PIUM01000007">
    <property type="protein sequence ID" value="PKU24907.1"/>
    <property type="molecule type" value="Genomic_DNA"/>
</dbReference>
<gene>
    <name evidence="1" type="ORF">CWS72_08490</name>
</gene>
<comment type="caution">
    <text evidence="1">The sequence shown here is derived from an EMBL/GenBank/DDBJ whole genome shotgun (WGS) entry which is preliminary data.</text>
</comment>
<protein>
    <submittedName>
        <fullName evidence="1">Uncharacterized protein</fullName>
    </submittedName>
</protein>
<accession>A0A2N3PWY1</accession>
<keyword evidence="2" id="KW-1185">Reference proteome</keyword>
<sequence length="78" mass="8998">MLPPKTHPKWKELVCGKLKVSFTLLATKFFITRVTGRAKIDPTTENIERLIEEAYGFFKKNEKLAQKDIQAIFGQESK</sequence>
<dbReference type="Proteomes" id="UP000233293">
    <property type="component" value="Unassembled WGS sequence"/>
</dbReference>
<reference evidence="2" key="1">
    <citation type="submission" date="2017-12" db="EMBL/GenBank/DDBJ databases">
        <title>Draft genome sequence of Telmatospirillum siberiense 26-4b1T, an acidotolerant peatland alphaproteobacterium potentially involved in sulfur cycling.</title>
        <authorList>
            <person name="Hausmann B."/>
            <person name="Pjevac P."/>
            <person name="Schreck K."/>
            <person name="Herbold C.W."/>
            <person name="Daims H."/>
            <person name="Wagner M."/>
            <person name="Pester M."/>
            <person name="Loy A."/>
        </authorList>
    </citation>
    <scope>NUCLEOTIDE SEQUENCE [LARGE SCALE GENOMIC DNA]</scope>
    <source>
        <strain evidence="2">26-4b1</strain>
    </source>
</reference>
<organism evidence="1 2">
    <name type="scientific">Telmatospirillum siberiense</name>
    <dbReference type="NCBI Taxonomy" id="382514"/>
    <lineage>
        <taxon>Bacteria</taxon>
        <taxon>Pseudomonadati</taxon>
        <taxon>Pseudomonadota</taxon>
        <taxon>Alphaproteobacteria</taxon>
        <taxon>Rhodospirillales</taxon>
        <taxon>Rhodospirillaceae</taxon>
        <taxon>Telmatospirillum</taxon>
    </lineage>
</organism>
<dbReference type="AlphaFoldDB" id="A0A2N3PWY1"/>
<proteinExistence type="predicted"/>
<name>A0A2N3PWY1_9PROT</name>